<gene>
    <name evidence="1" type="ORF">ACFSBT_04515</name>
</gene>
<name>A0ABD6AS88_9EURY</name>
<proteinExistence type="predicted"/>
<dbReference type="Pfam" id="PF24336">
    <property type="entry name" value="DUF7504"/>
    <property type="match status" value="1"/>
</dbReference>
<evidence type="ECO:0000313" key="1">
    <source>
        <dbReference type="EMBL" id="MFD1512542.1"/>
    </source>
</evidence>
<dbReference type="InterPro" id="IPR055927">
    <property type="entry name" value="DUF7504"/>
</dbReference>
<accession>A0ABD6AS88</accession>
<sequence length="230" mass="25971">MSASPESDDPTRGGQRRFRESLLELKREGCRILITGEVDASIRARRSRQLFGEATNRHRILASTTLGEDDIAEHLPGEHPLSRSGTEVIRLDDIRSVSVAETYSTPSHLEASNEFAAFQWRIIDAIARHRVDHAPAPAELRVGVATLAPLVDEYSAETIREFVHLVGKETVESRGMAHFALGLDARRPIASRLLPLMDIHVQLRQREGEPPEHRWTLLNHNIHTEWLPLR</sequence>
<protein>
    <submittedName>
        <fullName evidence="1">Uncharacterized protein</fullName>
    </submittedName>
</protein>
<keyword evidence="2" id="KW-1185">Reference proteome</keyword>
<dbReference type="EMBL" id="JBHUDC010000002">
    <property type="protein sequence ID" value="MFD1512542.1"/>
    <property type="molecule type" value="Genomic_DNA"/>
</dbReference>
<organism evidence="1 2">
    <name type="scientific">Halomarina rubra</name>
    <dbReference type="NCBI Taxonomy" id="2071873"/>
    <lineage>
        <taxon>Archaea</taxon>
        <taxon>Methanobacteriati</taxon>
        <taxon>Methanobacteriota</taxon>
        <taxon>Stenosarchaea group</taxon>
        <taxon>Halobacteria</taxon>
        <taxon>Halobacteriales</taxon>
        <taxon>Natronomonadaceae</taxon>
        <taxon>Halomarina</taxon>
    </lineage>
</organism>
<evidence type="ECO:0000313" key="2">
    <source>
        <dbReference type="Proteomes" id="UP001597187"/>
    </source>
</evidence>
<comment type="caution">
    <text evidence="1">The sequence shown here is derived from an EMBL/GenBank/DDBJ whole genome shotgun (WGS) entry which is preliminary data.</text>
</comment>
<dbReference type="RefSeq" id="WP_250872516.1">
    <property type="nucleotide sequence ID" value="NZ_JALXFV010000002.1"/>
</dbReference>
<dbReference type="Proteomes" id="UP001597187">
    <property type="component" value="Unassembled WGS sequence"/>
</dbReference>
<reference evidence="1 2" key="1">
    <citation type="journal article" date="2019" name="Int. J. Syst. Evol. Microbiol.">
        <title>The Global Catalogue of Microorganisms (GCM) 10K type strain sequencing project: providing services to taxonomists for standard genome sequencing and annotation.</title>
        <authorList>
            <consortium name="The Broad Institute Genomics Platform"/>
            <consortium name="The Broad Institute Genome Sequencing Center for Infectious Disease"/>
            <person name="Wu L."/>
            <person name="Ma J."/>
        </authorList>
    </citation>
    <scope>NUCLEOTIDE SEQUENCE [LARGE SCALE GENOMIC DNA]</scope>
    <source>
        <strain evidence="1 2">CGMCC 1.12563</strain>
    </source>
</reference>
<dbReference type="AlphaFoldDB" id="A0ABD6AS88"/>